<dbReference type="PANTHER" id="PTHR28358:SF1">
    <property type="entry name" value="TRANSMEMBRANE PROTEIN 127"/>
    <property type="match status" value="1"/>
</dbReference>
<feature type="transmembrane region" description="Helical" evidence="2">
    <location>
        <begin position="169"/>
        <end position="195"/>
    </location>
</feature>
<feature type="non-terminal residue" evidence="4">
    <location>
        <position position="1"/>
    </location>
</feature>
<dbReference type="InterPro" id="IPR033331">
    <property type="entry name" value="TMEM127"/>
</dbReference>
<feature type="transmembrane region" description="Helical" evidence="2">
    <location>
        <begin position="253"/>
        <end position="274"/>
    </location>
</feature>
<feature type="compositionally biased region" description="Basic residues" evidence="1">
    <location>
        <begin position="56"/>
        <end position="79"/>
    </location>
</feature>
<evidence type="ECO:0000313" key="5">
    <source>
        <dbReference type="Proteomes" id="UP001217089"/>
    </source>
</evidence>
<keyword evidence="5" id="KW-1185">Reference proteome</keyword>
<keyword evidence="2" id="KW-1133">Transmembrane helix</keyword>
<dbReference type="Gene3D" id="1.20.140.150">
    <property type="match status" value="1"/>
</dbReference>
<organism evidence="4 5">
    <name type="scientific">Tegillarca granosa</name>
    <name type="common">Malaysian cockle</name>
    <name type="synonym">Anadara granosa</name>
    <dbReference type="NCBI Taxonomy" id="220873"/>
    <lineage>
        <taxon>Eukaryota</taxon>
        <taxon>Metazoa</taxon>
        <taxon>Spiralia</taxon>
        <taxon>Lophotrochozoa</taxon>
        <taxon>Mollusca</taxon>
        <taxon>Bivalvia</taxon>
        <taxon>Autobranchia</taxon>
        <taxon>Pteriomorphia</taxon>
        <taxon>Arcoida</taxon>
        <taxon>Arcoidea</taxon>
        <taxon>Arcidae</taxon>
        <taxon>Tegillarca</taxon>
    </lineage>
</organism>
<evidence type="ECO:0000256" key="2">
    <source>
        <dbReference type="SAM" id="Phobius"/>
    </source>
</evidence>
<evidence type="ECO:0000313" key="4">
    <source>
        <dbReference type="EMBL" id="KAJ8317724.1"/>
    </source>
</evidence>
<feature type="region of interest" description="Disordered" evidence="1">
    <location>
        <begin position="30"/>
        <end position="79"/>
    </location>
</feature>
<comment type="caution">
    <text evidence="4">The sequence shown here is derived from an EMBL/GenBank/DDBJ whole genome shotgun (WGS) entry which is preliminary data.</text>
</comment>
<gene>
    <name evidence="4" type="ORF">KUTeg_005628</name>
</gene>
<keyword evidence="2" id="KW-0472">Membrane</keyword>
<dbReference type="Proteomes" id="UP001217089">
    <property type="component" value="Unassembled WGS sequence"/>
</dbReference>
<feature type="domain" description="Transmembrane protein 127 transmembrane region" evidence="3">
    <location>
        <begin position="162"/>
        <end position="274"/>
    </location>
</feature>
<proteinExistence type="predicted"/>
<sequence>GNQTGSVSSPNKETNVRSLKVRFVNNAVIQNTSIMPSSERNRESSSRRSRSSGSRSRSRHSRERHRHGSRHRHRSRHKQKEKNFWSAVCSMLSIVIMCTSLAEPKWIYFHGGGCLVNSQKLDHLGAYQFFYPGKFVTATVVDDHPKFIYKFGAGLVDKMENCVTYKAVILIKTIIAFTFIAMFCTLVAFILDLLGPSQRALKLLRRNAILNIVSVILCVIINLFCYWLTAEVESLQKLTKLHKGNKVVVSFDISFYLIAGAGAVGVVATAFNCLRRYPVYEESQSESLLDDYDGMEGILPPEPDVSHLANLPPPPAYSP</sequence>
<evidence type="ECO:0000259" key="3">
    <source>
        <dbReference type="Pfam" id="PF20517"/>
    </source>
</evidence>
<dbReference type="Pfam" id="PF20517">
    <property type="entry name" value="TMEM127"/>
    <property type="match status" value="1"/>
</dbReference>
<name>A0ABQ9FKB3_TEGGR</name>
<accession>A0ABQ9FKB3</accession>
<reference evidence="4 5" key="1">
    <citation type="submission" date="2022-12" db="EMBL/GenBank/DDBJ databases">
        <title>Chromosome-level genome of Tegillarca granosa.</title>
        <authorList>
            <person name="Kim J."/>
        </authorList>
    </citation>
    <scope>NUCLEOTIDE SEQUENCE [LARGE SCALE GENOMIC DNA]</scope>
    <source>
        <strain evidence="4">Teg-2019</strain>
        <tissue evidence="4">Adductor muscle</tissue>
    </source>
</reference>
<dbReference type="InterPro" id="IPR046795">
    <property type="entry name" value="TMEM127_TM"/>
</dbReference>
<feature type="transmembrane region" description="Helical" evidence="2">
    <location>
        <begin position="84"/>
        <end position="102"/>
    </location>
</feature>
<evidence type="ECO:0000256" key="1">
    <source>
        <dbReference type="SAM" id="MobiDB-lite"/>
    </source>
</evidence>
<dbReference type="EMBL" id="JARBDR010000246">
    <property type="protein sequence ID" value="KAJ8317724.1"/>
    <property type="molecule type" value="Genomic_DNA"/>
</dbReference>
<feature type="transmembrane region" description="Helical" evidence="2">
    <location>
        <begin position="207"/>
        <end position="229"/>
    </location>
</feature>
<keyword evidence="2" id="KW-0812">Transmembrane</keyword>
<dbReference type="PANTHER" id="PTHR28358">
    <property type="entry name" value="TRANSMEMBRANE PROTEIN 127"/>
    <property type="match status" value="1"/>
</dbReference>
<protein>
    <recommendedName>
        <fullName evidence="3">Transmembrane protein 127 transmembrane region domain-containing protein</fullName>
    </recommendedName>
</protein>